<dbReference type="Gene3D" id="3.40.630.30">
    <property type="match status" value="1"/>
</dbReference>
<dbReference type="PANTHER" id="PTHR41700">
    <property type="entry name" value="GCN5-RELATED N-ACETYLTRANSFERASE"/>
    <property type="match status" value="1"/>
</dbReference>
<dbReference type="OrthoDB" id="9797990at2"/>
<accession>A0A0B6X1Z3</accession>
<protein>
    <recommendedName>
        <fullName evidence="1">N-acetyltransferase domain-containing protein</fullName>
    </recommendedName>
</protein>
<reference evidence="2 3" key="2">
    <citation type="submission" date="2015-01" db="EMBL/GenBank/DDBJ databases">
        <title>Complete genome sequence of Pyrinomonas methylaliphatogenes type strain K22T.</title>
        <authorList>
            <person name="Lee K.C.Y."/>
            <person name="Power J.F."/>
            <person name="Dunfield P.F."/>
            <person name="Morgan X.C."/>
            <person name="Huttenhower C."/>
            <person name="Stott M.B."/>
        </authorList>
    </citation>
    <scope>NUCLEOTIDE SEQUENCE [LARGE SCALE GENOMIC DNA]</scope>
    <source>
        <strain evidence="2 3">K22</strain>
    </source>
</reference>
<keyword evidence="3" id="KW-1185">Reference proteome</keyword>
<dbReference type="RefSeq" id="WP_041977629.1">
    <property type="nucleotide sequence ID" value="NZ_CBXV010000008.1"/>
</dbReference>
<dbReference type="Proteomes" id="UP000031518">
    <property type="component" value="Unassembled WGS sequence"/>
</dbReference>
<dbReference type="CDD" id="cd04301">
    <property type="entry name" value="NAT_SF"/>
    <property type="match status" value="1"/>
</dbReference>
<gene>
    <name evidence="2" type="ORF">PYK22_02425</name>
</gene>
<dbReference type="STRING" id="454194.PYK22_02425"/>
<name>A0A0B6X1Z3_9BACT</name>
<evidence type="ECO:0000259" key="1">
    <source>
        <dbReference type="PROSITE" id="PS51186"/>
    </source>
</evidence>
<dbReference type="PROSITE" id="PS51186">
    <property type="entry name" value="GNAT"/>
    <property type="match status" value="1"/>
</dbReference>
<dbReference type="AlphaFoldDB" id="A0A0B6X1Z3"/>
<evidence type="ECO:0000313" key="3">
    <source>
        <dbReference type="Proteomes" id="UP000031518"/>
    </source>
</evidence>
<dbReference type="EMBL" id="CBXV010000008">
    <property type="protein sequence ID" value="CDM66395.1"/>
    <property type="molecule type" value="Genomic_DNA"/>
</dbReference>
<proteinExistence type="predicted"/>
<evidence type="ECO:0000313" key="2">
    <source>
        <dbReference type="EMBL" id="CDM66395.1"/>
    </source>
</evidence>
<dbReference type="InterPro" id="IPR016181">
    <property type="entry name" value="Acyl_CoA_acyltransferase"/>
</dbReference>
<dbReference type="GO" id="GO:0016747">
    <property type="term" value="F:acyltransferase activity, transferring groups other than amino-acyl groups"/>
    <property type="evidence" value="ECO:0007669"/>
    <property type="project" value="InterPro"/>
</dbReference>
<dbReference type="SUPFAM" id="SSF55729">
    <property type="entry name" value="Acyl-CoA N-acyltransferases (Nat)"/>
    <property type="match status" value="1"/>
</dbReference>
<dbReference type="InterPro" id="IPR000182">
    <property type="entry name" value="GNAT_dom"/>
</dbReference>
<dbReference type="PANTHER" id="PTHR41700:SF1">
    <property type="entry name" value="N-ACETYLTRANSFERASE DOMAIN-CONTAINING PROTEIN"/>
    <property type="match status" value="1"/>
</dbReference>
<reference evidence="2 3" key="1">
    <citation type="submission" date="2013-12" db="EMBL/GenBank/DDBJ databases">
        <authorList>
            <person name="Stott M."/>
        </authorList>
    </citation>
    <scope>NUCLEOTIDE SEQUENCE [LARGE SCALE GENOMIC DNA]</scope>
    <source>
        <strain evidence="2 3">K22</strain>
    </source>
</reference>
<organism evidence="2 3">
    <name type="scientific">Pyrinomonas methylaliphatogenes</name>
    <dbReference type="NCBI Taxonomy" id="454194"/>
    <lineage>
        <taxon>Bacteria</taxon>
        <taxon>Pseudomonadati</taxon>
        <taxon>Acidobacteriota</taxon>
        <taxon>Blastocatellia</taxon>
        <taxon>Blastocatellales</taxon>
        <taxon>Pyrinomonadaceae</taxon>
        <taxon>Pyrinomonas</taxon>
    </lineage>
</organism>
<feature type="domain" description="N-acetyltransferase" evidence="1">
    <location>
        <begin position="8"/>
        <end position="157"/>
    </location>
</feature>
<sequence>MNRAQTEIVIRECATIEEFDRCIELQREVFGLPDLEVSPRRHLIVSRYAGGWTLGAFAGDLLVGFVHHLVARRGAEIIGYSHMMAVHRDYQNRGIGAQLKWAQRERALSEGVRFIKWTWDPMQARNAHFNLNRLGAIVRTYAVNFYGTDYNMPERGGIDSDRLFAEWELDSARVERAQRGEDPTPRAQPAAEIVIPPDWSALVRRDADAARREQRRVRAEFAEAFAAGLVCAGFLRDAERPRYLLYCAKDLS</sequence>
<dbReference type="InterPro" id="IPR038764">
    <property type="entry name" value="GNAT_N_AcTrfase_prd"/>
</dbReference>
<dbReference type="Pfam" id="PF00583">
    <property type="entry name" value="Acetyltransf_1"/>
    <property type="match status" value="1"/>
</dbReference>